<feature type="transmembrane region" description="Helical" evidence="1">
    <location>
        <begin position="126"/>
        <end position="148"/>
    </location>
</feature>
<dbReference type="AlphaFoldDB" id="A0A9P4HD67"/>
<keyword evidence="1" id="KW-0812">Transmembrane</keyword>
<protein>
    <submittedName>
        <fullName evidence="2">Uncharacterized protein</fullName>
    </submittedName>
</protein>
<dbReference type="Proteomes" id="UP000799777">
    <property type="component" value="Unassembled WGS sequence"/>
</dbReference>
<dbReference type="OrthoDB" id="1924787at2759"/>
<evidence type="ECO:0000313" key="3">
    <source>
        <dbReference type="Proteomes" id="UP000799777"/>
    </source>
</evidence>
<keyword evidence="1" id="KW-0472">Membrane</keyword>
<comment type="caution">
    <text evidence="2">The sequence shown here is derived from an EMBL/GenBank/DDBJ whole genome shotgun (WGS) entry which is preliminary data.</text>
</comment>
<evidence type="ECO:0000313" key="2">
    <source>
        <dbReference type="EMBL" id="KAF2031887.1"/>
    </source>
</evidence>
<evidence type="ECO:0000256" key="1">
    <source>
        <dbReference type="SAM" id="Phobius"/>
    </source>
</evidence>
<sequence>MADRWCPPGLGLPREIMVSHPSVELPIDELEFQLMRTTDAPRIGETARGIMNDCNLDMQRRKGYGGMFVALHLGYHYYNILLYFQYLEPESEPTHVSTTYAAECRRHGLVFSRLLHTARELGACHVVYLTVAHMTIVSSSVLLHLLLFGNDEWIVRFLLEHALPFESESADHTECPVAQNARRSPRYRSHGKCC</sequence>
<dbReference type="EMBL" id="ML978177">
    <property type="protein sequence ID" value="KAF2031887.1"/>
    <property type="molecule type" value="Genomic_DNA"/>
</dbReference>
<keyword evidence="3" id="KW-1185">Reference proteome</keyword>
<proteinExistence type="predicted"/>
<keyword evidence="1" id="KW-1133">Transmembrane helix</keyword>
<reference evidence="2" key="1">
    <citation type="journal article" date="2020" name="Stud. Mycol.">
        <title>101 Dothideomycetes genomes: a test case for predicting lifestyles and emergence of pathogens.</title>
        <authorList>
            <person name="Haridas S."/>
            <person name="Albert R."/>
            <person name="Binder M."/>
            <person name="Bloem J."/>
            <person name="Labutti K."/>
            <person name="Salamov A."/>
            <person name="Andreopoulos B."/>
            <person name="Baker S."/>
            <person name="Barry K."/>
            <person name="Bills G."/>
            <person name="Bluhm B."/>
            <person name="Cannon C."/>
            <person name="Castanera R."/>
            <person name="Culley D."/>
            <person name="Daum C."/>
            <person name="Ezra D."/>
            <person name="Gonzalez J."/>
            <person name="Henrissat B."/>
            <person name="Kuo A."/>
            <person name="Liang C."/>
            <person name="Lipzen A."/>
            <person name="Lutzoni F."/>
            <person name="Magnuson J."/>
            <person name="Mondo S."/>
            <person name="Nolan M."/>
            <person name="Ohm R."/>
            <person name="Pangilinan J."/>
            <person name="Park H.-J."/>
            <person name="Ramirez L."/>
            <person name="Alfaro M."/>
            <person name="Sun H."/>
            <person name="Tritt A."/>
            <person name="Yoshinaga Y."/>
            <person name="Zwiers L.-H."/>
            <person name="Turgeon B."/>
            <person name="Goodwin S."/>
            <person name="Spatafora J."/>
            <person name="Crous P."/>
            <person name="Grigoriev I."/>
        </authorList>
    </citation>
    <scope>NUCLEOTIDE SEQUENCE</scope>
    <source>
        <strain evidence="2">CBS 110217</strain>
    </source>
</reference>
<name>A0A9P4HD67_9PLEO</name>
<organism evidence="2 3">
    <name type="scientific">Setomelanomma holmii</name>
    <dbReference type="NCBI Taxonomy" id="210430"/>
    <lineage>
        <taxon>Eukaryota</taxon>
        <taxon>Fungi</taxon>
        <taxon>Dikarya</taxon>
        <taxon>Ascomycota</taxon>
        <taxon>Pezizomycotina</taxon>
        <taxon>Dothideomycetes</taxon>
        <taxon>Pleosporomycetidae</taxon>
        <taxon>Pleosporales</taxon>
        <taxon>Pleosporineae</taxon>
        <taxon>Phaeosphaeriaceae</taxon>
        <taxon>Setomelanomma</taxon>
    </lineage>
</organism>
<accession>A0A9P4HD67</accession>
<feature type="transmembrane region" description="Helical" evidence="1">
    <location>
        <begin position="64"/>
        <end position="84"/>
    </location>
</feature>
<gene>
    <name evidence="2" type="ORF">EK21DRAFT_87708</name>
</gene>